<comment type="caution">
    <text evidence="2">The sequence shown here is derived from an EMBL/GenBank/DDBJ whole genome shotgun (WGS) entry which is preliminary data.</text>
</comment>
<name>A0A4S4G4T3_9ACTN</name>
<evidence type="ECO:0000313" key="3">
    <source>
        <dbReference type="Proteomes" id="UP000308978"/>
    </source>
</evidence>
<sequence>MLDALLIFGAVATLIFVGVNIRKSQIKTSDAVFWFVFVACLLILALFPRIAFVLSDLFGFQSPSNFVFLAIVAILLIKEFTASVEIAKLKSKVTYLVQEIALMEDERGGRK</sequence>
<keyword evidence="1" id="KW-1133">Transmembrane helix</keyword>
<feature type="transmembrane region" description="Helical" evidence="1">
    <location>
        <begin position="66"/>
        <end position="87"/>
    </location>
</feature>
<protein>
    <submittedName>
        <fullName evidence="2">DUF2304 domain-containing protein</fullName>
    </submittedName>
</protein>
<feature type="transmembrane region" description="Helical" evidence="1">
    <location>
        <begin position="6"/>
        <end position="21"/>
    </location>
</feature>
<reference evidence="2 3" key="1">
    <citation type="submission" date="2019-04" db="EMBL/GenBank/DDBJ databases">
        <title>Microbes associate with the intestines of laboratory mice.</title>
        <authorList>
            <person name="Navarre W."/>
            <person name="Wong E."/>
            <person name="Huang K.C."/>
            <person name="Tropini C."/>
            <person name="Ng K."/>
            <person name="Yu B."/>
        </authorList>
    </citation>
    <scope>NUCLEOTIDE SEQUENCE [LARGE SCALE GENOMIC DNA]</scope>
    <source>
        <strain evidence="2 3">NM80_B27</strain>
    </source>
</reference>
<keyword evidence="1" id="KW-0812">Transmembrane</keyword>
<dbReference type="AlphaFoldDB" id="A0A4S4G4T3"/>
<proteinExistence type="predicted"/>
<evidence type="ECO:0000256" key="1">
    <source>
        <dbReference type="SAM" id="Phobius"/>
    </source>
</evidence>
<dbReference type="RefSeq" id="WP_136434571.1">
    <property type="nucleotide sequence ID" value="NZ_SSTJ01000007.1"/>
</dbReference>
<dbReference type="InterPro" id="IPR019277">
    <property type="entry name" value="DUF2304"/>
</dbReference>
<organism evidence="2 3">
    <name type="scientific">Adlercreutzia caecimuris</name>
    <dbReference type="NCBI Taxonomy" id="671266"/>
    <lineage>
        <taxon>Bacteria</taxon>
        <taxon>Bacillati</taxon>
        <taxon>Actinomycetota</taxon>
        <taxon>Coriobacteriia</taxon>
        <taxon>Eggerthellales</taxon>
        <taxon>Eggerthellaceae</taxon>
        <taxon>Adlercreutzia</taxon>
    </lineage>
</organism>
<dbReference type="Proteomes" id="UP000308978">
    <property type="component" value="Unassembled WGS sequence"/>
</dbReference>
<feature type="transmembrane region" description="Helical" evidence="1">
    <location>
        <begin position="33"/>
        <end position="54"/>
    </location>
</feature>
<evidence type="ECO:0000313" key="2">
    <source>
        <dbReference type="EMBL" id="THG37206.1"/>
    </source>
</evidence>
<keyword evidence="1" id="KW-0472">Membrane</keyword>
<gene>
    <name evidence="2" type="ORF">E5986_07060</name>
</gene>
<dbReference type="Pfam" id="PF10066">
    <property type="entry name" value="DUF2304"/>
    <property type="match status" value="1"/>
</dbReference>
<dbReference type="EMBL" id="SSTJ01000007">
    <property type="protein sequence ID" value="THG37206.1"/>
    <property type="molecule type" value="Genomic_DNA"/>
</dbReference>
<accession>A0A4S4G4T3</accession>